<dbReference type="PANTHER" id="PTHR23028">
    <property type="entry name" value="ACETYLTRANSFERASE"/>
    <property type="match status" value="1"/>
</dbReference>
<keyword evidence="1" id="KW-0472">Membrane</keyword>
<feature type="domain" description="Acyltransferase 3" evidence="2">
    <location>
        <begin position="14"/>
        <end position="357"/>
    </location>
</feature>
<dbReference type="Proteomes" id="UP000484381">
    <property type="component" value="Unassembled WGS sequence"/>
</dbReference>
<organism evidence="3 4">
    <name type="scientific">Paraburkholderia franconis</name>
    <dbReference type="NCBI Taxonomy" id="2654983"/>
    <lineage>
        <taxon>Bacteria</taxon>
        <taxon>Pseudomonadati</taxon>
        <taxon>Pseudomonadota</taxon>
        <taxon>Betaproteobacteria</taxon>
        <taxon>Burkholderiales</taxon>
        <taxon>Burkholderiaceae</taxon>
        <taxon>Paraburkholderia</taxon>
    </lineage>
</organism>
<feature type="transmembrane region" description="Helical" evidence="1">
    <location>
        <begin position="246"/>
        <end position="265"/>
    </location>
</feature>
<protein>
    <submittedName>
        <fullName evidence="3">Acyltransferase family protein</fullName>
    </submittedName>
</protein>
<comment type="caution">
    <text evidence="3">The sequence shown here is derived from an EMBL/GenBank/DDBJ whole genome shotgun (WGS) entry which is preliminary data.</text>
</comment>
<feature type="transmembrane region" description="Helical" evidence="1">
    <location>
        <begin position="309"/>
        <end position="330"/>
    </location>
</feature>
<name>A0A7X1NEP2_9BURK</name>
<sequence length="386" mass="42313">MSVKEGSSSRFFDRLEALRGIAALSVAVGHSMIWLAFNREQIGATPVWEVSGTQARIARFLISVFSGEAAVDIFFVLSGFVLTASMLGQQLTAGRFWSFSVKRLFRIVPVSWLSLGVVVMYLLSIYPGHSVIAGASDWFTNWYGEPLAAKTVIENAAFVSPWLNPNAWTLKVELIASALLPAMVFAVGRSGMIRTVVLLMATLLVGWMFRADQFGAFHYVYMFAVGIAVFKHGARTTAREQGGAALVIACVAAIVASGACFPLWHPFEADLIIVAASAVLIWMIASGRDNIALSVLDFRWVRFLGRISYSFYLLHFIVLYAIANALLHVVPTPIMLRQPLAVMFLSSVLSIASTIPLAVLSFQYVEKPLTQIGRRISLRWGVPVVS</sequence>
<feature type="transmembrane region" description="Helical" evidence="1">
    <location>
        <begin position="216"/>
        <end position="234"/>
    </location>
</feature>
<keyword evidence="3" id="KW-0808">Transferase</keyword>
<proteinExistence type="predicted"/>
<keyword evidence="1" id="KW-1133">Transmembrane helix</keyword>
<dbReference type="GO" id="GO:0016747">
    <property type="term" value="F:acyltransferase activity, transferring groups other than amino-acyl groups"/>
    <property type="evidence" value="ECO:0007669"/>
    <property type="project" value="InterPro"/>
</dbReference>
<gene>
    <name evidence="3" type="ORF">GCT13_27835</name>
</gene>
<dbReference type="Pfam" id="PF01757">
    <property type="entry name" value="Acyl_transf_3"/>
    <property type="match status" value="1"/>
</dbReference>
<accession>A0A7X1NEP2</accession>
<keyword evidence="1" id="KW-0812">Transmembrane</keyword>
<feature type="transmembrane region" description="Helical" evidence="1">
    <location>
        <begin position="57"/>
        <end position="83"/>
    </location>
</feature>
<dbReference type="EMBL" id="WHNP01000031">
    <property type="protein sequence ID" value="MPW20587.1"/>
    <property type="molecule type" value="Genomic_DNA"/>
</dbReference>
<evidence type="ECO:0000313" key="3">
    <source>
        <dbReference type="EMBL" id="MPW20587.1"/>
    </source>
</evidence>
<keyword evidence="4" id="KW-1185">Reference proteome</keyword>
<feature type="transmembrane region" description="Helical" evidence="1">
    <location>
        <begin position="271"/>
        <end position="288"/>
    </location>
</feature>
<feature type="transmembrane region" description="Helical" evidence="1">
    <location>
        <begin position="20"/>
        <end position="37"/>
    </location>
</feature>
<feature type="transmembrane region" description="Helical" evidence="1">
    <location>
        <begin position="342"/>
        <end position="365"/>
    </location>
</feature>
<feature type="transmembrane region" description="Helical" evidence="1">
    <location>
        <begin position="192"/>
        <end position="210"/>
    </location>
</feature>
<feature type="transmembrane region" description="Helical" evidence="1">
    <location>
        <begin position="104"/>
        <end position="126"/>
    </location>
</feature>
<dbReference type="AlphaFoldDB" id="A0A7X1NEP2"/>
<keyword evidence="3" id="KW-0012">Acyltransferase</keyword>
<evidence type="ECO:0000256" key="1">
    <source>
        <dbReference type="SAM" id="Phobius"/>
    </source>
</evidence>
<evidence type="ECO:0000313" key="4">
    <source>
        <dbReference type="Proteomes" id="UP000484381"/>
    </source>
</evidence>
<reference evidence="3 4" key="1">
    <citation type="submission" date="2019-10" db="EMBL/GenBank/DDBJ databases">
        <title>Paraburkholderia sp. isolated from nodules of Mimosa pudica from Brazilian Atlantic Forest soils.</title>
        <authorList>
            <person name="Paulitsch F."/>
            <person name="Hungria M."/>
            <person name="Dall'Agnol R."/>
        </authorList>
    </citation>
    <scope>NUCLEOTIDE SEQUENCE [LARGE SCALE GENOMIC DNA]</scope>
    <source>
        <strain evidence="3 4">CNPSo 3157</strain>
    </source>
</reference>
<evidence type="ECO:0000259" key="2">
    <source>
        <dbReference type="Pfam" id="PF01757"/>
    </source>
</evidence>
<dbReference type="RefSeq" id="WP_152763527.1">
    <property type="nucleotide sequence ID" value="NZ_WHNP01000031.1"/>
</dbReference>
<dbReference type="InterPro" id="IPR002656">
    <property type="entry name" value="Acyl_transf_3_dom"/>
</dbReference>
<dbReference type="InterPro" id="IPR050879">
    <property type="entry name" value="Acyltransferase_3"/>
</dbReference>